<evidence type="ECO:0000259" key="3">
    <source>
        <dbReference type="Pfam" id="PF13598"/>
    </source>
</evidence>
<feature type="compositionally biased region" description="Basic and acidic residues" evidence="2">
    <location>
        <begin position="244"/>
        <end position="268"/>
    </location>
</feature>
<name>A0AAV9VVY3_9PEZI</name>
<feature type="coiled-coil region" evidence="1">
    <location>
        <begin position="139"/>
        <end position="173"/>
    </location>
</feature>
<feature type="domain" description="DUF4140" evidence="4">
    <location>
        <begin position="36"/>
        <end position="169"/>
    </location>
</feature>
<evidence type="ECO:0000256" key="2">
    <source>
        <dbReference type="SAM" id="MobiDB-lite"/>
    </source>
</evidence>
<dbReference type="Proteomes" id="UP001370758">
    <property type="component" value="Unassembled WGS sequence"/>
</dbReference>
<evidence type="ECO:0000313" key="5">
    <source>
        <dbReference type="EMBL" id="KAK6496664.1"/>
    </source>
</evidence>
<dbReference type="PANTHER" id="PTHR31005">
    <property type="entry name" value="DUF4139 DOMAIN-CONTAINING PROTEIN"/>
    <property type="match status" value="1"/>
</dbReference>
<keyword evidence="6" id="KW-1185">Reference proteome</keyword>
<dbReference type="PANTHER" id="PTHR31005:SF8">
    <property type="entry name" value="DUF4139 DOMAIN-CONTAINING PROTEIN"/>
    <property type="match status" value="1"/>
</dbReference>
<feature type="region of interest" description="Disordered" evidence="2">
    <location>
        <begin position="226"/>
        <end position="268"/>
    </location>
</feature>
<comment type="caution">
    <text evidence="5">The sequence shown here is derived from an EMBL/GenBank/DDBJ whole genome shotgun (WGS) entry which is preliminary data.</text>
</comment>
<dbReference type="AlphaFoldDB" id="A0AAV9VVY3"/>
<evidence type="ECO:0000259" key="4">
    <source>
        <dbReference type="Pfam" id="PF13600"/>
    </source>
</evidence>
<feature type="domain" description="DUF4139" evidence="3">
    <location>
        <begin position="290"/>
        <end position="789"/>
    </location>
</feature>
<feature type="compositionally biased region" description="Acidic residues" evidence="2">
    <location>
        <begin position="113"/>
        <end position="135"/>
    </location>
</feature>
<dbReference type="InterPro" id="IPR011935">
    <property type="entry name" value="CHP02231"/>
</dbReference>
<protein>
    <recommendedName>
        <fullName evidence="7">DUF4139 domain-containing protein</fullName>
    </recommendedName>
</protein>
<evidence type="ECO:0008006" key="7">
    <source>
        <dbReference type="Google" id="ProtNLM"/>
    </source>
</evidence>
<reference evidence="5 6" key="1">
    <citation type="submission" date="2023-08" db="EMBL/GenBank/DDBJ databases">
        <authorList>
            <person name="Palmer J.M."/>
        </authorList>
    </citation>
    <scope>NUCLEOTIDE SEQUENCE [LARGE SCALE GENOMIC DNA]</scope>
    <source>
        <strain evidence="5 6">TWF481</strain>
    </source>
</reference>
<proteinExistence type="predicted"/>
<organism evidence="5 6">
    <name type="scientific">Arthrobotrys musiformis</name>
    <dbReference type="NCBI Taxonomy" id="47236"/>
    <lineage>
        <taxon>Eukaryota</taxon>
        <taxon>Fungi</taxon>
        <taxon>Dikarya</taxon>
        <taxon>Ascomycota</taxon>
        <taxon>Pezizomycotina</taxon>
        <taxon>Orbiliomycetes</taxon>
        <taxon>Orbiliales</taxon>
        <taxon>Orbiliaceae</taxon>
        <taxon>Arthrobotrys</taxon>
    </lineage>
</organism>
<evidence type="ECO:0000256" key="1">
    <source>
        <dbReference type="SAM" id="Coils"/>
    </source>
</evidence>
<dbReference type="InterPro" id="IPR025554">
    <property type="entry name" value="DUF4140"/>
</dbReference>
<feature type="region of interest" description="Disordered" evidence="2">
    <location>
        <begin position="509"/>
        <end position="546"/>
    </location>
</feature>
<evidence type="ECO:0000313" key="6">
    <source>
        <dbReference type="Proteomes" id="UP001370758"/>
    </source>
</evidence>
<sequence length="798" mass="86105">MVKGKEIDAASGGATGTFEDPHKLTFSIKDLPANSVVLYPDQAQIIRDIENVQLKPGVNEVTIKDVTGYCQEHSIKVEGKGDAIITDMVVETVWFTRVPGGLFGQHPTRFEDDYSESEDSESESESELDEEEDPAFAEIREIDQEIKEIRASAHDASEELKNAEVQLGALEKYGATITAEVAAPETMTQFLDAYQESRKILYKQHKAAKASLEKLEKALVAKQKERAKKLKGPTAAKHKAIKSKAKERAKKNEEKREKRAQKDAERGLRPANSFRVKVMVETNSETEASLTLKYLVHNAKWYPRYDLRLDSTSNTGQIVYRAHFENKTYETWRDSKITFSSSAQTFGGLREVVPVMTPWTLSLQKSGFARYATDADNTAGLYSIKEQQALAKRGVLFGNNKQQQQQMQQQANILQSQAQIHPMAKGGGFGQQVASNFQAPTGGGLFGNSNANNISLASTLGDLPVQPTANAFGAFGAQAQQAAPAGVFGQSQAPVSTFGLPAAQSTSGALWGGGGGAVPPPPESGPSGPTNEKPEEALGAGDDGASTLAPSRASMLIAESSSYESYGMTTTYDISGLKTIKSSPLVRRQVISTIELPSVTFTSIAVAKLRSAAFLKARFKNTSKHTLLRGVAGLTVDGSFLGQTSIPHCPPDDVISLSLGVDTGVHVSYAKPTLVSSSQGFISKENVTLYKRSIFIHNAKSQQLTLTVLDQIPISEDERLRVNIVNPKGLRDGGDPVRTGAPGSTNLDNKWGSASAVMKTAGNGEITYTVKLEKGRSCKLPLEYEVKLPAGEKIVGLT</sequence>
<dbReference type="Pfam" id="PF13598">
    <property type="entry name" value="DUF4139"/>
    <property type="match status" value="1"/>
</dbReference>
<dbReference type="InterPro" id="IPR037291">
    <property type="entry name" value="DUF4139"/>
</dbReference>
<keyword evidence="1" id="KW-0175">Coiled coil</keyword>
<dbReference type="EMBL" id="JAVHJL010000010">
    <property type="protein sequence ID" value="KAK6496664.1"/>
    <property type="molecule type" value="Genomic_DNA"/>
</dbReference>
<feature type="compositionally biased region" description="Basic residues" evidence="2">
    <location>
        <begin position="226"/>
        <end position="243"/>
    </location>
</feature>
<accession>A0AAV9VVY3</accession>
<gene>
    <name evidence="5" type="ORF">TWF481_001654</name>
</gene>
<feature type="region of interest" description="Disordered" evidence="2">
    <location>
        <begin position="106"/>
        <end position="135"/>
    </location>
</feature>
<dbReference type="Pfam" id="PF13600">
    <property type="entry name" value="DUF4140"/>
    <property type="match status" value="1"/>
</dbReference>